<protein>
    <recommendedName>
        <fullName evidence="1">Solute-binding protein family 3/N-terminal domain-containing protein</fullName>
    </recommendedName>
</protein>
<dbReference type="InterPro" id="IPR001638">
    <property type="entry name" value="Solute-binding_3/MltF_N"/>
</dbReference>
<dbReference type="PROSITE" id="PS51257">
    <property type="entry name" value="PROKAR_LIPOPROTEIN"/>
    <property type="match status" value="1"/>
</dbReference>
<comment type="caution">
    <text evidence="2">The sequence shown here is derived from an EMBL/GenBank/DDBJ whole genome shotgun (WGS) entry which is preliminary data.</text>
</comment>
<dbReference type="AlphaFoldDB" id="A0A644ZTN7"/>
<sequence length="177" mass="20105">MNFKCRKSISLILISFITIVLLSGCEVKADNNLSEEVTSDKKEITVGFISSGDSCCTTPVDKNQGFQTALWEEVGKYTEYKINFKSADKESIIDLYKSGKIDTIVYKFDQGEKSQFNYELTVPIVDVPITTVNQFPFKDDSRGKDLLKVVNESLKGMEEKGTIKQLKDKWFNENLEK</sequence>
<feature type="domain" description="Solute-binding protein family 3/N-terminal" evidence="1">
    <location>
        <begin position="61"/>
        <end position="172"/>
    </location>
</feature>
<dbReference type="Pfam" id="PF00497">
    <property type="entry name" value="SBP_bac_3"/>
    <property type="match status" value="1"/>
</dbReference>
<dbReference type="SUPFAM" id="SSF53850">
    <property type="entry name" value="Periplasmic binding protein-like II"/>
    <property type="match status" value="1"/>
</dbReference>
<gene>
    <name evidence="2" type="ORF">SDC9_90784</name>
</gene>
<name>A0A644ZTN7_9ZZZZ</name>
<dbReference type="EMBL" id="VSSQ01010352">
    <property type="protein sequence ID" value="MPM44106.1"/>
    <property type="molecule type" value="Genomic_DNA"/>
</dbReference>
<proteinExistence type="predicted"/>
<organism evidence="2">
    <name type="scientific">bioreactor metagenome</name>
    <dbReference type="NCBI Taxonomy" id="1076179"/>
    <lineage>
        <taxon>unclassified sequences</taxon>
        <taxon>metagenomes</taxon>
        <taxon>ecological metagenomes</taxon>
    </lineage>
</organism>
<dbReference type="Gene3D" id="3.40.190.10">
    <property type="entry name" value="Periplasmic binding protein-like II"/>
    <property type="match status" value="1"/>
</dbReference>
<accession>A0A644ZTN7</accession>
<evidence type="ECO:0000259" key="1">
    <source>
        <dbReference type="Pfam" id="PF00497"/>
    </source>
</evidence>
<reference evidence="2" key="1">
    <citation type="submission" date="2019-08" db="EMBL/GenBank/DDBJ databases">
        <authorList>
            <person name="Kucharzyk K."/>
            <person name="Murdoch R.W."/>
            <person name="Higgins S."/>
            <person name="Loffler F."/>
        </authorList>
    </citation>
    <scope>NUCLEOTIDE SEQUENCE</scope>
</reference>
<evidence type="ECO:0000313" key="2">
    <source>
        <dbReference type="EMBL" id="MPM44106.1"/>
    </source>
</evidence>